<dbReference type="InterPro" id="IPR018958">
    <property type="entry name" value="Knr4/Smi1-like_dom"/>
</dbReference>
<dbReference type="EMBL" id="JZKH01000009">
    <property type="protein sequence ID" value="KJS62730.1"/>
    <property type="molecule type" value="Genomic_DNA"/>
</dbReference>
<dbReference type="PATRIC" id="fig|359131.3.peg.7334"/>
<dbReference type="Gene3D" id="3.40.1580.10">
    <property type="entry name" value="SMI1/KNR4-like"/>
    <property type="match status" value="1"/>
</dbReference>
<protein>
    <recommendedName>
        <fullName evidence="1">Knr4/Smi1-like domain-containing protein</fullName>
    </recommendedName>
</protein>
<organism evidence="2 3">
    <name type="scientific">Streptomyces rubellomurinus (strain ATCC 31215)</name>
    <dbReference type="NCBI Taxonomy" id="359131"/>
    <lineage>
        <taxon>Bacteria</taxon>
        <taxon>Bacillati</taxon>
        <taxon>Actinomycetota</taxon>
        <taxon>Actinomycetes</taxon>
        <taxon>Kitasatosporales</taxon>
        <taxon>Streptomycetaceae</taxon>
        <taxon>Streptomyces</taxon>
    </lineage>
</organism>
<gene>
    <name evidence="2" type="ORF">VM95_06980</name>
</gene>
<dbReference type="PANTHER" id="PTHR47432:SF1">
    <property type="entry name" value="CELL WALL ASSEMBLY REGULATOR SMI1"/>
    <property type="match status" value="1"/>
</dbReference>
<name>A0A0F2TKB7_STRR3</name>
<dbReference type="AlphaFoldDB" id="A0A0F2TKB7"/>
<reference evidence="2 3" key="1">
    <citation type="submission" date="2015-02" db="EMBL/GenBank/DDBJ databases">
        <authorList>
            <person name="Ju K.-S."/>
            <person name="Doroghazi J.R."/>
            <person name="Metcalf W."/>
        </authorList>
    </citation>
    <scope>NUCLEOTIDE SEQUENCE [LARGE SCALE GENOMIC DNA]</scope>
    <source>
        <strain evidence="2 3">ATCC 31215</strain>
    </source>
</reference>
<evidence type="ECO:0000313" key="3">
    <source>
        <dbReference type="Proteomes" id="UP000033699"/>
    </source>
</evidence>
<dbReference type="Proteomes" id="UP000033699">
    <property type="component" value="Unassembled WGS sequence"/>
</dbReference>
<feature type="domain" description="Knr4/Smi1-like" evidence="1">
    <location>
        <begin position="303"/>
        <end position="430"/>
    </location>
</feature>
<evidence type="ECO:0000313" key="2">
    <source>
        <dbReference type="EMBL" id="KJS62730.1"/>
    </source>
</evidence>
<proteinExistence type="predicted"/>
<dbReference type="PANTHER" id="PTHR47432">
    <property type="entry name" value="CELL WALL ASSEMBLY REGULATOR SMI1"/>
    <property type="match status" value="1"/>
</dbReference>
<dbReference type="OrthoDB" id="4759758at2"/>
<dbReference type="InterPro" id="IPR051873">
    <property type="entry name" value="KNR4/SMI1_regulator"/>
</dbReference>
<dbReference type="InterPro" id="IPR037883">
    <property type="entry name" value="Knr4/Smi1-like_sf"/>
</dbReference>
<dbReference type="RefSeq" id="WP_045693149.1">
    <property type="nucleotide sequence ID" value="NZ_JZKH01000009.1"/>
</dbReference>
<dbReference type="SMART" id="SM00860">
    <property type="entry name" value="SMI1_KNR4"/>
    <property type="match status" value="1"/>
</dbReference>
<dbReference type="SUPFAM" id="SSF160631">
    <property type="entry name" value="SMI1/KNR4-like"/>
    <property type="match status" value="1"/>
</dbReference>
<evidence type="ECO:0000259" key="1">
    <source>
        <dbReference type="SMART" id="SM00860"/>
    </source>
</evidence>
<keyword evidence="3" id="KW-1185">Reference proteome</keyword>
<comment type="caution">
    <text evidence="2">The sequence shown here is derived from an EMBL/GenBank/DDBJ whole genome shotgun (WGS) entry which is preliminary data.</text>
</comment>
<sequence>MSHAAAHGRGPVARALAELAPGEVPSAVAAVRRFLADPRRDPCRTSSAAGDAARHHIVLGLLGDPRQDRSRLDVLVGATEDADFLALAEDYVLLGSDRARTAAERLAAIARTGAMPGASMAWRQLLALGPAFHPLLRPVLNGIVDAGTPLHDLVGSPAARASGFEDDAAALALRSLPLGPAFAIRRRHHREDDVVTRILACGEHYRQPTVLALTATAQNTALSDCARWHAVHRLAEVDADAFERTAAALLAAGVADPTAGPLPPELGEAEADAIRERVARAWHRIREQLRTRYPDFVIRFGPGASAAEIAALESELGFALPVDFAASLALHRAVEYDGLVLGLCPHHDIGELAERRTDGMDWEEGSQQVPEIRGDYGWRPGWVPLHVADSDWDVLDLDPAPAGRYGQVIRISHDSWPGVQAPSWLAMLERVADDMESGRYTIEDDGRTLWRND</sequence>
<dbReference type="Pfam" id="PF09346">
    <property type="entry name" value="SMI1_KNR4"/>
    <property type="match status" value="1"/>
</dbReference>
<accession>A0A0F2TKB7</accession>